<comment type="subcellular location">
    <subcellularLocation>
        <location evidence="10">Endoplasmic reticulum membrane</location>
        <topology evidence="10">Multi-pass membrane protein</topology>
    </subcellularLocation>
    <subcellularLocation>
        <location evidence="1">Membrane</location>
        <topology evidence="1">Multi-pass membrane protein</topology>
    </subcellularLocation>
</comment>
<feature type="transmembrane region" description="Helical" evidence="10">
    <location>
        <begin position="132"/>
        <end position="150"/>
    </location>
</feature>
<evidence type="ECO:0000256" key="6">
    <source>
        <dbReference type="ARBA" id="ARBA00022691"/>
    </source>
</evidence>
<keyword evidence="7 10" id="KW-0812">Transmembrane</keyword>
<keyword evidence="9 10" id="KW-0472">Membrane</keyword>
<dbReference type="Proteomes" id="UP000289152">
    <property type="component" value="Unassembled WGS sequence"/>
</dbReference>
<keyword evidence="6 10" id="KW-0949">S-adenosyl-L-methionine</keyword>
<evidence type="ECO:0000256" key="4">
    <source>
        <dbReference type="ARBA" id="ARBA00022603"/>
    </source>
</evidence>
<keyword evidence="4 10" id="KW-0489">Methyltransferase</keyword>
<evidence type="ECO:0000256" key="7">
    <source>
        <dbReference type="ARBA" id="ARBA00022692"/>
    </source>
</evidence>
<dbReference type="STRING" id="5217.A0A4V1M4S0"/>
<gene>
    <name evidence="12" type="ORF">M231_01487</name>
</gene>
<feature type="compositionally biased region" description="Polar residues" evidence="11">
    <location>
        <begin position="1"/>
        <end position="20"/>
    </location>
</feature>
<evidence type="ECO:0000256" key="1">
    <source>
        <dbReference type="ARBA" id="ARBA00004141"/>
    </source>
</evidence>
<feature type="compositionally biased region" description="Low complexity" evidence="11">
    <location>
        <begin position="21"/>
        <end position="30"/>
    </location>
</feature>
<dbReference type="InterPro" id="IPR007269">
    <property type="entry name" value="ICMT_MeTrfase"/>
</dbReference>
<reference evidence="12 13" key="1">
    <citation type="submission" date="2016-06" db="EMBL/GenBank/DDBJ databases">
        <title>Evolution of pathogenesis and genome organization in the Tremellales.</title>
        <authorList>
            <person name="Cuomo C."/>
            <person name="Litvintseva A."/>
            <person name="Heitman J."/>
            <person name="Chen Y."/>
            <person name="Sun S."/>
            <person name="Springer D."/>
            <person name="Dromer F."/>
            <person name="Young S."/>
            <person name="Zeng Q."/>
            <person name="Chapman S."/>
            <person name="Gujja S."/>
            <person name="Saif S."/>
            <person name="Birren B."/>
        </authorList>
    </citation>
    <scope>NUCLEOTIDE SEQUENCE [LARGE SCALE GENOMIC DNA]</scope>
    <source>
        <strain evidence="12 13">ATCC 28783</strain>
    </source>
</reference>
<dbReference type="EMBL" id="SDIL01000010">
    <property type="protein sequence ID" value="RXK41337.1"/>
    <property type="molecule type" value="Genomic_DNA"/>
</dbReference>
<dbReference type="GO" id="GO:0005789">
    <property type="term" value="C:endoplasmic reticulum membrane"/>
    <property type="evidence" value="ECO:0007669"/>
    <property type="project" value="UniProtKB-SubCell"/>
</dbReference>
<keyword evidence="8 10" id="KW-1133">Transmembrane helix</keyword>
<evidence type="ECO:0000256" key="5">
    <source>
        <dbReference type="ARBA" id="ARBA00022679"/>
    </source>
</evidence>
<dbReference type="Gene3D" id="1.20.120.1630">
    <property type="match status" value="1"/>
</dbReference>
<dbReference type="FunCoup" id="A0A4V1M4S0">
    <property type="interactions" value="234"/>
</dbReference>
<evidence type="ECO:0000256" key="9">
    <source>
        <dbReference type="ARBA" id="ARBA00023136"/>
    </source>
</evidence>
<comment type="catalytic activity">
    <reaction evidence="10">
        <text>[protein]-C-terminal S-[(2E,6E)-farnesyl]-L-cysteine + S-adenosyl-L-methionine = [protein]-C-terminal S-[(2E,6E)-farnesyl]-L-cysteine methyl ester + S-adenosyl-L-homocysteine</text>
        <dbReference type="Rhea" id="RHEA:21672"/>
        <dbReference type="Rhea" id="RHEA-COMP:12125"/>
        <dbReference type="Rhea" id="RHEA-COMP:12126"/>
        <dbReference type="ChEBI" id="CHEBI:57856"/>
        <dbReference type="ChEBI" id="CHEBI:59789"/>
        <dbReference type="ChEBI" id="CHEBI:90510"/>
        <dbReference type="ChEBI" id="CHEBI:90511"/>
        <dbReference type="EC" id="2.1.1.100"/>
    </reaction>
</comment>
<dbReference type="Pfam" id="PF04140">
    <property type="entry name" value="ICMT"/>
    <property type="match status" value="1"/>
</dbReference>
<feature type="region of interest" description="Disordered" evidence="11">
    <location>
        <begin position="1"/>
        <end position="34"/>
    </location>
</feature>
<evidence type="ECO:0000256" key="3">
    <source>
        <dbReference type="ARBA" id="ARBA00012151"/>
    </source>
</evidence>
<sequence length="284" mass="32257">MTTNNPSKSSQPTEKVNGPNQSPEQQSQPQYVHLPPTNHYKVKGDIPNTPLVASIIAATLGGLVSIGFTITLLPLIRCLSIGKWDWEWVRPQLGMYMTAMGLFHLLEFWTTAGWNREKLSVDSFLINNGKEYHYAHAFGLAEYFISSFFWPNKFHSKWCSPLAISGITTLLLLSQALRSIAMIQASSSFSHLIKTIKLDDHVLVTWGVYGWTRHPSYAGFFYWAISTQLLLGNIISTLMFIVVLGRFFTRRIIAEEEYLVKFFGDDYVQYRKRVGTGLPLLVNL</sequence>
<dbReference type="PANTHER" id="PTHR12714:SF9">
    <property type="entry name" value="PROTEIN-S-ISOPRENYLCYSTEINE O-METHYLTRANSFERASE"/>
    <property type="match status" value="1"/>
</dbReference>
<dbReference type="GO" id="GO:0004671">
    <property type="term" value="F:protein C-terminal S-isoprenylcysteine carboxyl O-methyltransferase activity"/>
    <property type="evidence" value="ECO:0007669"/>
    <property type="project" value="UniProtKB-EC"/>
</dbReference>
<dbReference type="EC" id="2.1.1.100" evidence="3 10"/>
<organism evidence="12 13">
    <name type="scientific">Tremella mesenterica</name>
    <name type="common">Jelly fungus</name>
    <dbReference type="NCBI Taxonomy" id="5217"/>
    <lineage>
        <taxon>Eukaryota</taxon>
        <taxon>Fungi</taxon>
        <taxon>Dikarya</taxon>
        <taxon>Basidiomycota</taxon>
        <taxon>Agaricomycotina</taxon>
        <taxon>Tremellomycetes</taxon>
        <taxon>Tremellales</taxon>
        <taxon>Tremellaceae</taxon>
        <taxon>Tremella</taxon>
    </lineage>
</organism>
<evidence type="ECO:0000313" key="12">
    <source>
        <dbReference type="EMBL" id="RXK41337.1"/>
    </source>
</evidence>
<protein>
    <recommendedName>
        <fullName evidence="3 10">Protein-S-isoprenylcysteine O-methyltransferase</fullName>
        <ecNumber evidence="3 10">2.1.1.100</ecNumber>
    </recommendedName>
</protein>
<feature type="transmembrane region" description="Helical" evidence="10">
    <location>
        <begin position="220"/>
        <end position="244"/>
    </location>
</feature>
<keyword evidence="5" id="KW-0808">Transferase</keyword>
<evidence type="ECO:0000256" key="10">
    <source>
        <dbReference type="RuleBase" id="RU362022"/>
    </source>
</evidence>
<feature type="transmembrane region" description="Helical" evidence="10">
    <location>
        <begin position="162"/>
        <end position="183"/>
    </location>
</feature>
<comment type="similarity">
    <text evidence="2 10">Belongs to the class VI-like SAM-binding methyltransferase superfamily. Isoprenylcysteine carboxyl methyltransferase family.</text>
</comment>
<dbReference type="PANTHER" id="PTHR12714">
    <property type="entry name" value="PROTEIN-S ISOPRENYLCYSTEINE O-METHYLTRANSFERASE"/>
    <property type="match status" value="1"/>
</dbReference>
<accession>A0A4V1M4S0</accession>
<feature type="transmembrane region" description="Helical" evidence="10">
    <location>
        <begin position="51"/>
        <end position="73"/>
    </location>
</feature>
<evidence type="ECO:0000313" key="13">
    <source>
        <dbReference type="Proteomes" id="UP000289152"/>
    </source>
</evidence>
<dbReference type="InParanoid" id="A0A4V1M4S0"/>
<dbReference type="GO" id="GO:0032259">
    <property type="term" value="P:methylation"/>
    <property type="evidence" value="ECO:0007669"/>
    <property type="project" value="UniProtKB-KW"/>
</dbReference>
<comment type="caution">
    <text evidence="12">The sequence shown here is derived from an EMBL/GenBank/DDBJ whole genome shotgun (WGS) entry which is preliminary data.</text>
</comment>
<dbReference type="VEuPathDB" id="FungiDB:TREMEDRAFT_34839"/>
<feature type="transmembrane region" description="Helical" evidence="10">
    <location>
        <begin position="93"/>
        <end position="112"/>
    </location>
</feature>
<dbReference type="InterPro" id="IPR025770">
    <property type="entry name" value="PPMT_MeTrfase"/>
</dbReference>
<evidence type="ECO:0000256" key="2">
    <source>
        <dbReference type="ARBA" id="ARBA00009140"/>
    </source>
</evidence>
<evidence type="ECO:0000256" key="8">
    <source>
        <dbReference type="ARBA" id="ARBA00022989"/>
    </source>
</evidence>
<dbReference type="PROSITE" id="PS51564">
    <property type="entry name" value="SAM_ICMT"/>
    <property type="match status" value="1"/>
</dbReference>
<name>A0A4V1M4S0_TREME</name>
<dbReference type="OrthoDB" id="422086at2759"/>
<keyword evidence="13" id="KW-1185">Reference proteome</keyword>
<evidence type="ECO:0000256" key="11">
    <source>
        <dbReference type="SAM" id="MobiDB-lite"/>
    </source>
</evidence>
<proteinExistence type="inferred from homology"/>
<dbReference type="AlphaFoldDB" id="A0A4V1M4S0"/>
<keyword evidence="10" id="KW-0256">Endoplasmic reticulum</keyword>